<dbReference type="AlphaFoldDB" id="A0A1M2VH22"/>
<keyword evidence="2" id="KW-1185">Reference proteome</keyword>
<accession>A0A1M2VH22</accession>
<gene>
    <name evidence="1" type="ORF">TRAPUB_2260</name>
</gene>
<reference evidence="1 2" key="1">
    <citation type="submission" date="2016-10" db="EMBL/GenBank/DDBJ databases">
        <title>Genome sequence of the basidiomycete white-rot fungus Trametes pubescens.</title>
        <authorList>
            <person name="Makela M.R."/>
            <person name="Granchi Z."/>
            <person name="Peng M."/>
            <person name="De Vries R.P."/>
            <person name="Grigoriev I."/>
            <person name="Riley R."/>
            <person name="Hilden K."/>
        </authorList>
    </citation>
    <scope>NUCLEOTIDE SEQUENCE [LARGE SCALE GENOMIC DNA]</scope>
    <source>
        <strain evidence="1 2">FBCC735</strain>
    </source>
</reference>
<proteinExistence type="predicted"/>
<dbReference type="EMBL" id="MNAD01001244">
    <property type="protein sequence ID" value="OJT06891.1"/>
    <property type="molecule type" value="Genomic_DNA"/>
</dbReference>
<protein>
    <submittedName>
        <fullName evidence="1">Uncharacterized protein</fullName>
    </submittedName>
</protein>
<dbReference type="Proteomes" id="UP000184267">
    <property type="component" value="Unassembled WGS sequence"/>
</dbReference>
<evidence type="ECO:0000313" key="1">
    <source>
        <dbReference type="EMBL" id="OJT06891.1"/>
    </source>
</evidence>
<sequence length="126" mass="14218">MAVWGAPHLWYLRNLNVLPARADRTWNQIECPGNLQAADGAQEPSRERSAQGVLATGVAKLPRATSFGRMPSARPLETLHSHTVLLPSDRHACRWHCMYHSQEWPSLSQHRLSPDLHSVNPADIWK</sequence>
<organism evidence="1 2">
    <name type="scientific">Trametes pubescens</name>
    <name type="common">White-rot fungus</name>
    <dbReference type="NCBI Taxonomy" id="154538"/>
    <lineage>
        <taxon>Eukaryota</taxon>
        <taxon>Fungi</taxon>
        <taxon>Dikarya</taxon>
        <taxon>Basidiomycota</taxon>
        <taxon>Agaricomycotina</taxon>
        <taxon>Agaricomycetes</taxon>
        <taxon>Polyporales</taxon>
        <taxon>Polyporaceae</taxon>
        <taxon>Trametes</taxon>
    </lineage>
</organism>
<name>A0A1M2VH22_TRAPU</name>
<comment type="caution">
    <text evidence="1">The sequence shown here is derived from an EMBL/GenBank/DDBJ whole genome shotgun (WGS) entry which is preliminary data.</text>
</comment>
<evidence type="ECO:0000313" key="2">
    <source>
        <dbReference type="Proteomes" id="UP000184267"/>
    </source>
</evidence>